<comment type="caution">
    <text evidence="3">The sequence shown here is derived from an EMBL/GenBank/DDBJ whole genome shotgun (WGS) entry which is preliminary data.</text>
</comment>
<name>A0A2H0UH51_9BACT</name>
<evidence type="ECO:0000259" key="2">
    <source>
        <dbReference type="Pfam" id="PF09972"/>
    </source>
</evidence>
<organism evidence="3 4">
    <name type="scientific">Candidatus Kaiserbacteria bacterium CG10_big_fil_rev_8_21_14_0_10_44_10</name>
    <dbReference type="NCBI Taxonomy" id="1974606"/>
    <lineage>
        <taxon>Bacteria</taxon>
        <taxon>Candidatus Kaiseribacteriota</taxon>
    </lineage>
</organism>
<feature type="domain" description="DUF2207" evidence="2">
    <location>
        <begin position="22"/>
        <end position="161"/>
    </location>
</feature>
<evidence type="ECO:0000313" key="3">
    <source>
        <dbReference type="EMBL" id="PIR85728.1"/>
    </source>
</evidence>
<accession>A0A2H0UH51</accession>
<evidence type="ECO:0000313" key="4">
    <source>
        <dbReference type="Proteomes" id="UP000229612"/>
    </source>
</evidence>
<sequence>MKKLILLLVFILVPVSVQAEVIRSFVSDITLESDGSFSVSETIVYDFEDEDRHGIFRFIPTTHWQESEELFKERYLEINNLSVSVDGEEAMFVLSEDMGELGVKIGDPDATISGEHTYLIKYTVQGGLIYYDEGGVDLYWNATGNGWEVPIESALVRVYDPEGIALQEHHCYFGPAGSTEECPSVLGKGAY</sequence>
<reference evidence="4" key="1">
    <citation type="submission" date="2017-09" db="EMBL/GenBank/DDBJ databases">
        <title>Depth-based differentiation of microbial function through sediment-hosted aquifers and enrichment of novel symbionts in the deep terrestrial subsurface.</title>
        <authorList>
            <person name="Probst A.J."/>
            <person name="Ladd B."/>
            <person name="Jarett J.K."/>
            <person name="Geller-Mcgrath D.E."/>
            <person name="Sieber C.M.K."/>
            <person name="Emerson J.B."/>
            <person name="Anantharaman K."/>
            <person name="Thomas B.C."/>
            <person name="Malmstrom R."/>
            <person name="Stieglmeier M."/>
            <person name="Klingl A."/>
            <person name="Woyke T."/>
            <person name="Ryan C.M."/>
            <person name="Banfield J.F."/>
        </authorList>
    </citation>
    <scope>NUCLEOTIDE SEQUENCE [LARGE SCALE GENOMIC DNA]</scope>
</reference>
<proteinExistence type="predicted"/>
<keyword evidence="1" id="KW-0732">Signal</keyword>
<dbReference type="InterPro" id="IPR018702">
    <property type="entry name" value="DUF2207"/>
</dbReference>
<feature type="chain" id="PRO_5013547192" description="DUF2207 domain-containing protein" evidence="1">
    <location>
        <begin position="20"/>
        <end position="191"/>
    </location>
</feature>
<dbReference type="EMBL" id="PFBG01000031">
    <property type="protein sequence ID" value="PIR85728.1"/>
    <property type="molecule type" value="Genomic_DNA"/>
</dbReference>
<dbReference type="Pfam" id="PF09972">
    <property type="entry name" value="DUF2207"/>
    <property type="match status" value="1"/>
</dbReference>
<feature type="non-terminal residue" evidence="3">
    <location>
        <position position="191"/>
    </location>
</feature>
<protein>
    <recommendedName>
        <fullName evidence="2">DUF2207 domain-containing protein</fullName>
    </recommendedName>
</protein>
<evidence type="ECO:0000256" key="1">
    <source>
        <dbReference type="SAM" id="SignalP"/>
    </source>
</evidence>
<gene>
    <name evidence="3" type="ORF">COU14_02765</name>
</gene>
<dbReference type="Proteomes" id="UP000229612">
    <property type="component" value="Unassembled WGS sequence"/>
</dbReference>
<feature type="signal peptide" evidence="1">
    <location>
        <begin position="1"/>
        <end position="19"/>
    </location>
</feature>
<dbReference type="AlphaFoldDB" id="A0A2H0UH51"/>